<dbReference type="CDD" id="cd04433">
    <property type="entry name" value="AFD_class_I"/>
    <property type="match status" value="1"/>
</dbReference>
<evidence type="ECO:0000313" key="3">
    <source>
        <dbReference type="EMBL" id="RVT89416.1"/>
    </source>
</evidence>
<dbReference type="OrthoDB" id="9803968at2"/>
<dbReference type="GO" id="GO:0031956">
    <property type="term" value="F:medium-chain fatty acid-CoA ligase activity"/>
    <property type="evidence" value="ECO:0007669"/>
    <property type="project" value="TreeGrafter"/>
</dbReference>
<dbReference type="Gene3D" id="3.30.300.30">
    <property type="match status" value="1"/>
</dbReference>
<dbReference type="Pfam" id="PF13193">
    <property type="entry name" value="AMP-binding_C"/>
    <property type="match status" value="1"/>
</dbReference>
<evidence type="ECO:0000259" key="1">
    <source>
        <dbReference type="Pfam" id="PF00501"/>
    </source>
</evidence>
<dbReference type="InterPro" id="IPR042099">
    <property type="entry name" value="ANL_N_sf"/>
</dbReference>
<dbReference type="InterPro" id="IPR000873">
    <property type="entry name" value="AMP-dep_synth/lig_dom"/>
</dbReference>
<feature type="domain" description="AMP-binding enzyme C-terminal" evidence="2">
    <location>
        <begin position="409"/>
        <end position="483"/>
    </location>
</feature>
<dbReference type="AlphaFoldDB" id="A0A437LVK5"/>
<sequence length="503" mass="53898">MASLDTVVAKAFEGDPDAIAIEFKDQLIRWGDISRVANALNGLLDEAGIGPCVPVAFIPQSSPVFAAALLALLAGKRSISMIYGFQAPTVIAADMKKLDVPAYIACIDDWAPEMLTALPEGALAIGLASALDPEPVRHLQGSLTADRSHLRGATDEPVIELLSSGTTGAPKRQPTPYRTIYSAIIEGNMLDAGAVDGQALPPGIVQFPFSNISGIYSMLPYAVARRRVRLLSRFNLPEWLEFAQTYKPAAMILPAAGVRTLLDSDLPDDALAGVGYISMGMTGLDHGLWRAFEKRFGVPILYSYGATEFAGAAAYMTADLHKKYGEAKFGTAGRADPRVKLRVVDQNDPTKVLGPNEEGLLEVFVPYVGPDWIRTTDIVVIDEDDFLFIRGRADGAISRGGFKMMPGPIEAALMEHPAVAVACVVGAPDPRLGQVPAALIELKEGVSAPTEEELQQVVRSKLPSTNVPAIMRFIDTMPRTVSLKVDLGKVRAMFADKKEEAAA</sequence>
<keyword evidence="4" id="KW-1185">Reference proteome</keyword>
<dbReference type="PANTHER" id="PTHR43201:SF32">
    <property type="entry name" value="2-SUCCINYLBENZOATE--COA LIGASE, CHLOROPLASTIC_PEROXISOMAL"/>
    <property type="match status" value="1"/>
</dbReference>
<dbReference type="InterPro" id="IPR045851">
    <property type="entry name" value="AMP-bd_C_sf"/>
</dbReference>
<protein>
    <submittedName>
        <fullName evidence="3">AMP-dependent synthetase</fullName>
    </submittedName>
</protein>
<gene>
    <name evidence="3" type="ORF">EOD43_21875</name>
</gene>
<dbReference type="Proteomes" id="UP000282971">
    <property type="component" value="Unassembled WGS sequence"/>
</dbReference>
<dbReference type="RefSeq" id="WP_127746465.1">
    <property type="nucleotide sequence ID" value="NZ_SACN01000005.1"/>
</dbReference>
<dbReference type="Pfam" id="PF00501">
    <property type="entry name" value="AMP-binding"/>
    <property type="match status" value="1"/>
</dbReference>
<proteinExistence type="predicted"/>
<evidence type="ECO:0000259" key="2">
    <source>
        <dbReference type="Pfam" id="PF13193"/>
    </source>
</evidence>
<organism evidence="3 4">
    <name type="scientific">Sphingomonas crocodyli</name>
    <dbReference type="NCBI Taxonomy" id="1979270"/>
    <lineage>
        <taxon>Bacteria</taxon>
        <taxon>Pseudomonadati</taxon>
        <taxon>Pseudomonadota</taxon>
        <taxon>Alphaproteobacteria</taxon>
        <taxon>Sphingomonadales</taxon>
        <taxon>Sphingomonadaceae</taxon>
        <taxon>Sphingomonas</taxon>
    </lineage>
</organism>
<dbReference type="GO" id="GO:0006631">
    <property type="term" value="P:fatty acid metabolic process"/>
    <property type="evidence" value="ECO:0007669"/>
    <property type="project" value="TreeGrafter"/>
</dbReference>
<accession>A0A437LVK5</accession>
<dbReference type="EMBL" id="SACN01000005">
    <property type="protein sequence ID" value="RVT89416.1"/>
    <property type="molecule type" value="Genomic_DNA"/>
</dbReference>
<name>A0A437LVK5_9SPHN</name>
<dbReference type="SUPFAM" id="SSF56801">
    <property type="entry name" value="Acetyl-CoA synthetase-like"/>
    <property type="match status" value="1"/>
</dbReference>
<dbReference type="PANTHER" id="PTHR43201">
    <property type="entry name" value="ACYL-COA SYNTHETASE"/>
    <property type="match status" value="1"/>
</dbReference>
<evidence type="ECO:0000313" key="4">
    <source>
        <dbReference type="Proteomes" id="UP000282971"/>
    </source>
</evidence>
<feature type="domain" description="AMP-dependent synthetase/ligase" evidence="1">
    <location>
        <begin position="11"/>
        <end position="361"/>
    </location>
</feature>
<dbReference type="InterPro" id="IPR025110">
    <property type="entry name" value="AMP-bd_C"/>
</dbReference>
<reference evidence="3 4" key="1">
    <citation type="submission" date="2019-01" db="EMBL/GenBank/DDBJ databases">
        <authorList>
            <person name="Chen W.-M."/>
        </authorList>
    </citation>
    <scope>NUCLEOTIDE SEQUENCE [LARGE SCALE GENOMIC DNA]</scope>
    <source>
        <strain evidence="3 4">CCP-7</strain>
    </source>
</reference>
<comment type="caution">
    <text evidence="3">The sequence shown here is derived from an EMBL/GenBank/DDBJ whole genome shotgun (WGS) entry which is preliminary data.</text>
</comment>
<dbReference type="Gene3D" id="3.40.50.12780">
    <property type="entry name" value="N-terminal domain of ligase-like"/>
    <property type="match status" value="1"/>
</dbReference>